<proteinExistence type="predicted"/>
<feature type="domain" description="Paf1 complex subunit Cdc73 N-terminal" evidence="2">
    <location>
        <begin position="1"/>
        <end position="192"/>
    </location>
</feature>
<gene>
    <name evidence="3" type="ORF">V9T40_001111</name>
</gene>
<evidence type="ECO:0000259" key="2">
    <source>
        <dbReference type="Pfam" id="PF16050"/>
    </source>
</evidence>
<organism evidence="3 4">
    <name type="scientific">Parthenolecanium corni</name>
    <dbReference type="NCBI Taxonomy" id="536013"/>
    <lineage>
        <taxon>Eukaryota</taxon>
        <taxon>Metazoa</taxon>
        <taxon>Ecdysozoa</taxon>
        <taxon>Arthropoda</taxon>
        <taxon>Hexapoda</taxon>
        <taxon>Insecta</taxon>
        <taxon>Pterygota</taxon>
        <taxon>Neoptera</taxon>
        <taxon>Paraneoptera</taxon>
        <taxon>Hemiptera</taxon>
        <taxon>Sternorrhyncha</taxon>
        <taxon>Coccoidea</taxon>
        <taxon>Coccidae</taxon>
        <taxon>Parthenolecanium</taxon>
    </lineage>
</organism>
<keyword evidence="4" id="KW-1185">Reference proteome</keyword>
<feature type="region of interest" description="Disordered" evidence="1">
    <location>
        <begin position="327"/>
        <end position="350"/>
    </location>
</feature>
<feature type="compositionally biased region" description="Basic and acidic residues" evidence="1">
    <location>
        <begin position="129"/>
        <end position="157"/>
    </location>
</feature>
<dbReference type="GO" id="GO:0032968">
    <property type="term" value="P:positive regulation of transcription elongation by RNA polymerase II"/>
    <property type="evidence" value="ECO:0007669"/>
    <property type="project" value="TreeGrafter"/>
</dbReference>
<dbReference type="GO" id="GO:0006368">
    <property type="term" value="P:transcription elongation by RNA polymerase II"/>
    <property type="evidence" value="ECO:0007669"/>
    <property type="project" value="InterPro"/>
</dbReference>
<evidence type="ECO:0000313" key="4">
    <source>
        <dbReference type="Proteomes" id="UP001367676"/>
    </source>
</evidence>
<dbReference type="GO" id="GO:0000993">
    <property type="term" value="F:RNA polymerase II complex binding"/>
    <property type="evidence" value="ECO:0007669"/>
    <property type="project" value="TreeGrafter"/>
</dbReference>
<dbReference type="GO" id="GO:0016593">
    <property type="term" value="C:Cdc73/Paf1 complex"/>
    <property type="evidence" value="ECO:0007669"/>
    <property type="project" value="InterPro"/>
</dbReference>
<sequence>MTDPLSLLRKYTIENREIVQKDDLITFGEYTWSKDILINFHALRSGKAGEERKQYTLETLLFFLKHQFVQHPKYLQKAKAEKIPIVHPLHRPYLTAYFRGEETPSCICTVDAYGDLENSGKVGQSASDGSEKKDVRKNEDIETTREGDESDSSRGKISETINANAVNASTENFDTSIISKTANEDIQNGKSLSALNSKSEKPDTEDDRLLLSFISKRFDDLVSNIVNGVTNFSNKDLSMICRIYALFDTLMVLRKGNDALDSVIKDLEVAYAHETVTKRPGNSPPTDMNKCSSTNDLSIPAKELDHSAKIVSTTSEASKYNVADDSKLIEEDPDEITDLSSESSESDADGFNKLNYREKMTCVCVICDKQIDIPPDVDIQFVMEEHIQSYHPFVHNSLDYAMDREDGNKSDEESESPDDPTILLDGTKLADFKVKFTGTQIALKYIFQSNGILRTKNNTFICIICDIYMPLEKYISFHLTSKMHRARINEYAGYSAKAKKNRVVNVDPDIFVIRQNRLYCLECQFFLLNTHIFLKHLSDEHNQKLKLDFPVTNIDGREFCALCDHGESNRRKLSKHLTSKEHYVKYLEVLTVIQLRSIKFCSLCSVKLFTECEYNSHVNGSGHFSNLLKFKDLVDGLRLKELLK</sequence>
<evidence type="ECO:0000256" key="1">
    <source>
        <dbReference type="SAM" id="MobiDB-lite"/>
    </source>
</evidence>
<reference evidence="3 4" key="1">
    <citation type="submission" date="2024-03" db="EMBL/GenBank/DDBJ databases">
        <title>Adaptation during the transition from Ophiocordyceps entomopathogen to insect associate is accompanied by gene loss and intensified selection.</title>
        <authorList>
            <person name="Ward C.M."/>
            <person name="Onetto C.A."/>
            <person name="Borneman A.R."/>
        </authorList>
    </citation>
    <scope>NUCLEOTIDE SEQUENCE [LARGE SCALE GENOMIC DNA]</scope>
    <source>
        <strain evidence="3">AWRI1</strain>
        <tissue evidence="3">Single Adult Female</tissue>
    </source>
</reference>
<dbReference type="Proteomes" id="UP001367676">
    <property type="component" value="Unassembled WGS sequence"/>
</dbReference>
<dbReference type="EMBL" id="JBBCAQ010000034">
    <property type="protein sequence ID" value="KAK7580482.1"/>
    <property type="molecule type" value="Genomic_DNA"/>
</dbReference>
<comment type="caution">
    <text evidence="3">The sequence shown here is derived from an EMBL/GenBank/DDBJ whole genome shotgun (WGS) entry which is preliminary data.</text>
</comment>
<dbReference type="InterPro" id="IPR032041">
    <property type="entry name" value="Cdc73_N"/>
</dbReference>
<dbReference type="PANTHER" id="PTHR12466">
    <property type="entry name" value="CDC73 DOMAIN PROTEIN"/>
    <property type="match status" value="1"/>
</dbReference>
<evidence type="ECO:0000313" key="3">
    <source>
        <dbReference type="EMBL" id="KAK7580482.1"/>
    </source>
</evidence>
<dbReference type="AlphaFoldDB" id="A0AAN9Y129"/>
<name>A0AAN9Y129_9HEMI</name>
<dbReference type="InterPro" id="IPR007852">
    <property type="entry name" value="Cdc73/Parafibromin"/>
</dbReference>
<dbReference type="Pfam" id="PF16050">
    <property type="entry name" value="CDC73_N"/>
    <property type="match status" value="1"/>
</dbReference>
<protein>
    <recommendedName>
        <fullName evidence="2">Paf1 complex subunit Cdc73 N-terminal domain-containing protein</fullName>
    </recommendedName>
</protein>
<feature type="region of interest" description="Disordered" evidence="1">
    <location>
        <begin position="119"/>
        <end position="157"/>
    </location>
</feature>
<dbReference type="PANTHER" id="PTHR12466:SF8">
    <property type="entry name" value="PARAFIBROMIN"/>
    <property type="match status" value="1"/>
</dbReference>
<accession>A0AAN9Y129</accession>